<protein>
    <submittedName>
        <fullName evidence="2">Exopolysaccharide biosynthesis protein EpsI, predicted pyruvyl transferase</fullName>
    </submittedName>
</protein>
<dbReference type="Proteomes" id="UP000181956">
    <property type="component" value="Chromosome I"/>
</dbReference>
<dbReference type="GO" id="GO:0016740">
    <property type="term" value="F:transferase activity"/>
    <property type="evidence" value="ECO:0007669"/>
    <property type="project" value="UniProtKB-KW"/>
</dbReference>
<sequence>MLLSESDSQYLHGLRDATEQTLRRAIGNAVDVALLDAPNQTNVGDSLIWAGEMAYLRRMGFRLRYVADMRTYDPAELRRAMPSGVVLLHGGGNFGDLWLGHQNHRERIAKDLPDYRLVQLPQSIYFGSPERAVQADAIIGAHPDFHLLLRDSLSIERASNLLPSLTPIFCHDMALGYEPPATTRTPSRPSLLIIARQDKEAMSGLHEVGDDWIPRLSVTSTDWHSKGWLAIRWQIARRAMKLQHRLVRYRRRLKFVPTLPQWFVQSLIASLNDINIAGALRLYSSAQVVVVDRLHAHVLAVLLGMNHVALDNNYRKIGAVFEDYTGRFTTARYATDTESARQYVEELTAI</sequence>
<reference evidence="3" key="1">
    <citation type="submission" date="2016-10" db="EMBL/GenBank/DDBJ databases">
        <authorList>
            <person name="Varghese N."/>
            <person name="Submissions S."/>
        </authorList>
    </citation>
    <scope>NUCLEOTIDE SEQUENCE [LARGE SCALE GENOMIC DNA]</scope>
    <source>
        <strain evidence="3">DSM 21772</strain>
    </source>
</reference>
<gene>
    <name evidence="2" type="ORF">SAMN04489834_3483</name>
</gene>
<evidence type="ECO:0000313" key="2">
    <source>
        <dbReference type="EMBL" id="SDT33868.1"/>
    </source>
</evidence>
<dbReference type="OrthoDB" id="5242601at2"/>
<evidence type="ECO:0000313" key="3">
    <source>
        <dbReference type="Proteomes" id="UP000181956"/>
    </source>
</evidence>
<dbReference type="STRING" id="412690.SAMN04489834_3483"/>
<organism evidence="2 3">
    <name type="scientific">Microterricola viridarii</name>
    <dbReference type="NCBI Taxonomy" id="412690"/>
    <lineage>
        <taxon>Bacteria</taxon>
        <taxon>Bacillati</taxon>
        <taxon>Actinomycetota</taxon>
        <taxon>Actinomycetes</taxon>
        <taxon>Micrococcales</taxon>
        <taxon>Microbacteriaceae</taxon>
        <taxon>Microterricola</taxon>
    </lineage>
</organism>
<feature type="domain" description="Polysaccharide pyruvyl transferase" evidence="1">
    <location>
        <begin position="42"/>
        <end position="313"/>
    </location>
</feature>
<proteinExistence type="predicted"/>
<evidence type="ECO:0000259" key="1">
    <source>
        <dbReference type="Pfam" id="PF04230"/>
    </source>
</evidence>
<name>A0A1H1ZJG1_9MICO</name>
<accession>A0A1H1ZJG1</accession>
<dbReference type="EMBL" id="LT629742">
    <property type="protein sequence ID" value="SDT33868.1"/>
    <property type="molecule type" value="Genomic_DNA"/>
</dbReference>
<dbReference type="RefSeq" id="WP_083365164.1">
    <property type="nucleotide sequence ID" value="NZ_LT629742.1"/>
</dbReference>
<keyword evidence="3" id="KW-1185">Reference proteome</keyword>
<dbReference type="Pfam" id="PF04230">
    <property type="entry name" value="PS_pyruv_trans"/>
    <property type="match status" value="1"/>
</dbReference>
<dbReference type="AlphaFoldDB" id="A0A1H1ZJG1"/>
<dbReference type="InterPro" id="IPR007345">
    <property type="entry name" value="Polysacch_pyruvyl_Trfase"/>
</dbReference>
<keyword evidence="2" id="KW-0808">Transferase</keyword>